<dbReference type="GO" id="GO:0006950">
    <property type="term" value="P:response to stress"/>
    <property type="evidence" value="ECO:0007669"/>
    <property type="project" value="UniProtKB-ARBA"/>
</dbReference>
<evidence type="ECO:0000256" key="3">
    <source>
        <dbReference type="ARBA" id="ARBA00023082"/>
    </source>
</evidence>
<accession>A0A2A9CXJ0</accession>
<dbReference type="AlphaFoldDB" id="A0A2A9CXJ0"/>
<dbReference type="PANTHER" id="PTHR43133:SF25">
    <property type="entry name" value="RNA POLYMERASE SIGMA FACTOR RFAY-RELATED"/>
    <property type="match status" value="1"/>
</dbReference>
<dbReference type="InterPro" id="IPR036388">
    <property type="entry name" value="WH-like_DNA-bd_sf"/>
</dbReference>
<evidence type="ECO:0000313" key="10">
    <source>
        <dbReference type="EMBL" id="PFG19144.1"/>
    </source>
</evidence>
<evidence type="ECO:0000256" key="1">
    <source>
        <dbReference type="ARBA" id="ARBA00010641"/>
    </source>
</evidence>
<protein>
    <recommendedName>
        <fullName evidence="6">RNA polymerase sigma factor</fullName>
    </recommendedName>
</protein>
<evidence type="ECO:0000256" key="5">
    <source>
        <dbReference type="ARBA" id="ARBA00023163"/>
    </source>
</evidence>
<dbReference type="SUPFAM" id="SSF88659">
    <property type="entry name" value="Sigma3 and sigma4 domains of RNA polymerase sigma factors"/>
    <property type="match status" value="1"/>
</dbReference>
<dbReference type="Pfam" id="PF08281">
    <property type="entry name" value="Sigma70_r4_2"/>
    <property type="match status" value="1"/>
</dbReference>
<evidence type="ECO:0000256" key="4">
    <source>
        <dbReference type="ARBA" id="ARBA00023125"/>
    </source>
</evidence>
<evidence type="ECO:0000256" key="6">
    <source>
        <dbReference type="RuleBase" id="RU000716"/>
    </source>
</evidence>
<dbReference type="Pfam" id="PF04542">
    <property type="entry name" value="Sigma70_r2"/>
    <property type="match status" value="1"/>
</dbReference>
<feature type="domain" description="RNA polymerase sigma factor 70 region 4 type 2" evidence="9">
    <location>
        <begin position="141"/>
        <end position="192"/>
    </location>
</feature>
<dbReference type="InterPro" id="IPR013325">
    <property type="entry name" value="RNA_pol_sigma_r2"/>
</dbReference>
<dbReference type="GO" id="GO:0006352">
    <property type="term" value="P:DNA-templated transcription initiation"/>
    <property type="evidence" value="ECO:0007669"/>
    <property type="project" value="InterPro"/>
</dbReference>
<dbReference type="NCBIfam" id="TIGR02937">
    <property type="entry name" value="sigma70-ECF"/>
    <property type="match status" value="1"/>
</dbReference>
<gene>
    <name evidence="10" type="ORF">ATL40_0701</name>
</gene>
<dbReference type="InterPro" id="IPR000838">
    <property type="entry name" value="RNA_pol_sigma70_ECF_CS"/>
</dbReference>
<evidence type="ECO:0000259" key="9">
    <source>
        <dbReference type="Pfam" id="PF08281"/>
    </source>
</evidence>
<dbReference type="GO" id="GO:0016987">
    <property type="term" value="F:sigma factor activity"/>
    <property type="evidence" value="ECO:0007669"/>
    <property type="project" value="UniProtKB-KW"/>
</dbReference>
<dbReference type="InterPro" id="IPR013249">
    <property type="entry name" value="RNA_pol_sigma70_r4_t2"/>
</dbReference>
<dbReference type="EMBL" id="PDJD01000001">
    <property type="protein sequence ID" value="PFG19144.1"/>
    <property type="molecule type" value="Genomic_DNA"/>
</dbReference>
<sequence length="207" mass="22794">MVTRDVNEDLDPEACPTSGPAPGEVAAAQREQRRAFAAVVEPEIEMMWRVARGLSGSTADAEDLLQESLVRAFRAVDRFDGRHPRAWLLTIVRNTHLNLHRRRRPIVVDDSELINASRPAFGAHQAPGAEEVYVTQELDAALSEAIGALDARLRSALLLVDVHDLSYAEAAAVLGVPIGTVMSRLSRARKRLRIRLAPTLRPMRGEP</sequence>
<reference evidence="10 11" key="1">
    <citation type="submission" date="2017-10" db="EMBL/GenBank/DDBJ databases">
        <title>Sequencing the genomes of 1000 actinobacteria strains.</title>
        <authorList>
            <person name="Klenk H.-P."/>
        </authorList>
    </citation>
    <scope>NUCLEOTIDE SEQUENCE [LARGE SCALE GENOMIC DNA]</scope>
    <source>
        <strain evidence="10 11">DSM 21801</strain>
    </source>
</reference>
<keyword evidence="2 6" id="KW-0805">Transcription regulation</keyword>
<dbReference type="InterPro" id="IPR007627">
    <property type="entry name" value="RNA_pol_sigma70_r2"/>
</dbReference>
<dbReference type="PANTHER" id="PTHR43133">
    <property type="entry name" value="RNA POLYMERASE ECF-TYPE SIGMA FACTO"/>
    <property type="match status" value="1"/>
</dbReference>
<dbReference type="Proteomes" id="UP000224915">
    <property type="component" value="Unassembled WGS sequence"/>
</dbReference>
<feature type="domain" description="RNA polymerase sigma-70 region 2" evidence="8">
    <location>
        <begin position="46"/>
        <end position="104"/>
    </location>
</feature>
<evidence type="ECO:0000256" key="7">
    <source>
        <dbReference type="SAM" id="MobiDB-lite"/>
    </source>
</evidence>
<keyword evidence="3 6" id="KW-0731">Sigma factor</keyword>
<evidence type="ECO:0000259" key="8">
    <source>
        <dbReference type="Pfam" id="PF04542"/>
    </source>
</evidence>
<dbReference type="Gene3D" id="1.10.1740.10">
    <property type="match status" value="1"/>
</dbReference>
<dbReference type="InterPro" id="IPR039425">
    <property type="entry name" value="RNA_pol_sigma-70-like"/>
</dbReference>
<name>A0A2A9CXJ0_9MICO</name>
<dbReference type="RefSeq" id="WP_211283056.1">
    <property type="nucleotide sequence ID" value="NZ_PDJD01000001.1"/>
</dbReference>
<dbReference type="PROSITE" id="PS01063">
    <property type="entry name" value="SIGMA70_ECF"/>
    <property type="match status" value="1"/>
</dbReference>
<keyword evidence="5 6" id="KW-0804">Transcription</keyword>
<dbReference type="InterPro" id="IPR013324">
    <property type="entry name" value="RNA_pol_sigma_r3/r4-like"/>
</dbReference>
<dbReference type="InterPro" id="IPR014284">
    <property type="entry name" value="RNA_pol_sigma-70_dom"/>
</dbReference>
<evidence type="ECO:0000256" key="2">
    <source>
        <dbReference type="ARBA" id="ARBA00023015"/>
    </source>
</evidence>
<keyword evidence="4 6" id="KW-0238">DNA-binding</keyword>
<dbReference type="CDD" id="cd06171">
    <property type="entry name" value="Sigma70_r4"/>
    <property type="match status" value="1"/>
</dbReference>
<comment type="caution">
    <text evidence="10">The sequence shown here is derived from an EMBL/GenBank/DDBJ whole genome shotgun (WGS) entry which is preliminary data.</text>
</comment>
<dbReference type="Gene3D" id="1.10.10.10">
    <property type="entry name" value="Winged helix-like DNA-binding domain superfamily/Winged helix DNA-binding domain"/>
    <property type="match status" value="1"/>
</dbReference>
<keyword evidence="11" id="KW-1185">Reference proteome</keyword>
<dbReference type="GO" id="GO:0003677">
    <property type="term" value="F:DNA binding"/>
    <property type="evidence" value="ECO:0007669"/>
    <property type="project" value="UniProtKB-KW"/>
</dbReference>
<comment type="similarity">
    <text evidence="1 6">Belongs to the sigma-70 factor family. ECF subfamily.</text>
</comment>
<feature type="region of interest" description="Disordered" evidence="7">
    <location>
        <begin position="1"/>
        <end position="23"/>
    </location>
</feature>
<evidence type="ECO:0000313" key="11">
    <source>
        <dbReference type="Proteomes" id="UP000224915"/>
    </source>
</evidence>
<dbReference type="SUPFAM" id="SSF88946">
    <property type="entry name" value="Sigma2 domain of RNA polymerase sigma factors"/>
    <property type="match status" value="1"/>
</dbReference>
<organism evidence="10 11">
    <name type="scientific">Serinibacter salmoneus</name>
    <dbReference type="NCBI Taxonomy" id="556530"/>
    <lineage>
        <taxon>Bacteria</taxon>
        <taxon>Bacillati</taxon>
        <taxon>Actinomycetota</taxon>
        <taxon>Actinomycetes</taxon>
        <taxon>Micrococcales</taxon>
        <taxon>Beutenbergiaceae</taxon>
        <taxon>Serinibacter</taxon>
    </lineage>
</organism>
<proteinExistence type="inferred from homology"/>